<evidence type="ECO:0000256" key="1">
    <source>
        <dbReference type="ARBA" id="ARBA00001936"/>
    </source>
</evidence>
<dbReference type="PANTHER" id="PTHR43895:SF28">
    <property type="entry name" value="CBL-INTERACTING SERINE_THREONINE-PROTEIN KINASE 15"/>
    <property type="match status" value="1"/>
</dbReference>
<evidence type="ECO:0000256" key="7">
    <source>
        <dbReference type="ARBA" id="ARBA00022777"/>
    </source>
</evidence>
<dbReference type="PROSITE" id="PS50011">
    <property type="entry name" value="PROTEIN_KINASE_DOM"/>
    <property type="match status" value="1"/>
</dbReference>
<reference evidence="14 15" key="1">
    <citation type="submission" date="2024-11" db="EMBL/GenBank/DDBJ databases">
        <title>A near-complete genome assembly of Cinchona calisaya.</title>
        <authorList>
            <person name="Lian D.C."/>
            <person name="Zhao X.W."/>
            <person name="Wei L."/>
        </authorList>
    </citation>
    <scope>NUCLEOTIDE SEQUENCE [LARGE SCALE GENOMIC DNA]</scope>
    <source>
        <tissue evidence="14">Nenye</tissue>
    </source>
</reference>
<dbReference type="AlphaFoldDB" id="A0ABD3AKD5"/>
<comment type="cofactor">
    <cofactor evidence="1">
        <name>Mn(2+)</name>
        <dbReference type="ChEBI" id="CHEBI:29035"/>
    </cofactor>
</comment>
<evidence type="ECO:0000256" key="5">
    <source>
        <dbReference type="ARBA" id="ARBA00022679"/>
    </source>
</evidence>
<keyword evidence="4" id="KW-0723">Serine/threonine-protein kinase</keyword>
<dbReference type="CDD" id="cd12195">
    <property type="entry name" value="CIPK_C"/>
    <property type="match status" value="1"/>
</dbReference>
<dbReference type="GO" id="GO:0004674">
    <property type="term" value="F:protein serine/threonine kinase activity"/>
    <property type="evidence" value="ECO:0007669"/>
    <property type="project" value="UniProtKB-KW"/>
</dbReference>
<protein>
    <recommendedName>
        <fullName evidence="3">non-specific serine/threonine protein kinase</fullName>
        <ecNumber evidence="3">2.7.11.1</ecNumber>
    </recommendedName>
</protein>
<keyword evidence="5" id="KW-0808">Transferase</keyword>
<evidence type="ECO:0000256" key="9">
    <source>
        <dbReference type="ARBA" id="ARBA00023211"/>
    </source>
</evidence>
<name>A0ABD3AKD5_9GENT</name>
<comment type="catalytic activity">
    <reaction evidence="11">
        <text>L-seryl-[protein] + ATP = O-phospho-L-seryl-[protein] + ADP + H(+)</text>
        <dbReference type="Rhea" id="RHEA:17989"/>
        <dbReference type="Rhea" id="RHEA-COMP:9863"/>
        <dbReference type="Rhea" id="RHEA-COMP:11604"/>
        <dbReference type="ChEBI" id="CHEBI:15378"/>
        <dbReference type="ChEBI" id="CHEBI:29999"/>
        <dbReference type="ChEBI" id="CHEBI:30616"/>
        <dbReference type="ChEBI" id="CHEBI:83421"/>
        <dbReference type="ChEBI" id="CHEBI:456216"/>
        <dbReference type="EC" id="2.7.11.1"/>
    </reaction>
</comment>
<evidence type="ECO:0000259" key="13">
    <source>
        <dbReference type="PROSITE" id="PS50816"/>
    </source>
</evidence>
<evidence type="ECO:0000256" key="3">
    <source>
        <dbReference type="ARBA" id="ARBA00012513"/>
    </source>
</evidence>
<feature type="domain" description="NAF" evidence="13">
    <location>
        <begin position="88"/>
        <end position="112"/>
    </location>
</feature>
<evidence type="ECO:0000256" key="11">
    <source>
        <dbReference type="ARBA" id="ARBA00048679"/>
    </source>
</evidence>
<dbReference type="EC" id="2.7.11.1" evidence="3"/>
<dbReference type="SUPFAM" id="SSF56112">
    <property type="entry name" value="Protein kinase-like (PK-like)"/>
    <property type="match status" value="1"/>
</dbReference>
<evidence type="ECO:0000259" key="12">
    <source>
        <dbReference type="PROSITE" id="PS50011"/>
    </source>
</evidence>
<dbReference type="Gene3D" id="1.10.510.10">
    <property type="entry name" value="Transferase(Phosphotransferase) domain 1"/>
    <property type="match status" value="1"/>
</dbReference>
<keyword evidence="8" id="KW-0067">ATP-binding</keyword>
<dbReference type="PANTHER" id="PTHR43895">
    <property type="entry name" value="CALCIUM/CALMODULIN-DEPENDENT PROTEIN KINASE KINASE-RELATED"/>
    <property type="match status" value="1"/>
</dbReference>
<keyword evidence="6" id="KW-0547">Nucleotide-binding</keyword>
<dbReference type="InterPro" id="IPR011009">
    <property type="entry name" value="Kinase-like_dom_sf"/>
</dbReference>
<dbReference type="InterPro" id="IPR000719">
    <property type="entry name" value="Prot_kinase_dom"/>
</dbReference>
<dbReference type="InterPro" id="IPR004041">
    <property type="entry name" value="NAF_dom"/>
</dbReference>
<evidence type="ECO:0000256" key="6">
    <source>
        <dbReference type="ARBA" id="ARBA00022741"/>
    </source>
</evidence>
<dbReference type="Proteomes" id="UP001630127">
    <property type="component" value="Unassembled WGS sequence"/>
</dbReference>
<dbReference type="GO" id="GO:0005524">
    <property type="term" value="F:ATP binding"/>
    <property type="evidence" value="ECO:0007669"/>
    <property type="project" value="UniProtKB-KW"/>
</dbReference>
<evidence type="ECO:0000313" key="14">
    <source>
        <dbReference type="EMBL" id="KAL3531611.1"/>
    </source>
</evidence>
<gene>
    <name evidence="14" type="ORF">ACH5RR_005132</name>
</gene>
<dbReference type="Pfam" id="PF03822">
    <property type="entry name" value="NAF"/>
    <property type="match status" value="1"/>
</dbReference>
<dbReference type="Pfam" id="PF00069">
    <property type="entry name" value="Pkinase"/>
    <property type="match status" value="1"/>
</dbReference>
<organism evidence="14 15">
    <name type="scientific">Cinchona calisaya</name>
    <dbReference type="NCBI Taxonomy" id="153742"/>
    <lineage>
        <taxon>Eukaryota</taxon>
        <taxon>Viridiplantae</taxon>
        <taxon>Streptophyta</taxon>
        <taxon>Embryophyta</taxon>
        <taxon>Tracheophyta</taxon>
        <taxon>Spermatophyta</taxon>
        <taxon>Magnoliopsida</taxon>
        <taxon>eudicotyledons</taxon>
        <taxon>Gunneridae</taxon>
        <taxon>Pentapetalae</taxon>
        <taxon>asterids</taxon>
        <taxon>lamiids</taxon>
        <taxon>Gentianales</taxon>
        <taxon>Rubiaceae</taxon>
        <taxon>Cinchonoideae</taxon>
        <taxon>Cinchoneae</taxon>
        <taxon>Cinchona</taxon>
    </lineage>
</organism>
<sequence length="235" mass="26316">MEYAKGGELFNKVAKGKLKEDLSRKYFQQLISAVAFCHSRGVYRLDLKPENLLRDDGNIKVSDFGLSALAESKRQDGLLHTTCGHLAMLLLNLNAFDIISFSIGFDLSEENDSKKETGFTSRQTAKTIISKLEEIANRLRLKVAKKYSGLLKFEGLKAGRKGVLSIDAEIFEGTPNFHLVEVKMSIGDTLEYQQVVKQDIRPALKDIVWAWQGNQVEKLELQPSQVVHVGSAEFP</sequence>
<dbReference type="EMBL" id="JBJUIK010000003">
    <property type="protein sequence ID" value="KAL3531611.1"/>
    <property type="molecule type" value="Genomic_DNA"/>
</dbReference>
<dbReference type="PROSITE" id="PS50816">
    <property type="entry name" value="NAF"/>
    <property type="match status" value="1"/>
</dbReference>
<dbReference type="InterPro" id="IPR018451">
    <property type="entry name" value="NAF/FISL_domain"/>
</dbReference>
<proteinExistence type="inferred from homology"/>
<evidence type="ECO:0000256" key="8">
    <source>
        <dbReference type="ARBA" id="ARBA00022840"/>
    </source>
</evidence>
<dbReference type="FunFam" id="3.30.310.80:FF:000005">
    <property type="entry name" value="Non-specific serine/threonine protein kinase"/>
    <property type="match status" value="1"/>
</dbReference>
<dbReference type="SMART" id="SM00220">
    <property type="entry name" value="S_TKc"/>
    <property type="match status" value="1"/>
</dbReference>
<keyword evidence="15" id="KW-1185">Reference proteome</keyword>
<comment type="catalytic activity">
    <reaction evidence="10">
        <text>L-threonyl-[protein] + ATP = O-phospho-L-threonyl-[protein] + ADP + H(+)</text>
        <dbReference type="Rhea" id="RHEA:46608"/>
        <dbReference type="Rhea" id="RHEA-COMP:11060"/>
        <dbReference type="Rhea" id="RHEA-COMP:11605"/>
        <dbReference type="ChEBI" id="CHEBI:15378"/>
        <dbReference type="ChEBI" id="CHEBI:30013"/>
        <dbReference type="ChEBI" id="CHEBI:30616"/>
        <dbReference type="ChEBI" id="CHEBI:61977"/>
        <dbReference type="ChEBI" id="CHEBI:456216"/>
        <dbReference type="EC" id="2.7.11.1"/>
    </reaction>
</comment>
<dbReference type="Gene3D" id="3.30.310.80">
    <property type="entry name" value="Kinase associated domain 1, KA1"/>
    <property type="match status" value="1"/>
</dbReference>
<comment type="similarity">
    <text evidence="2">Belongs to the protein kinase superfamily. CAMK Ser/Thr protein kinase family. SNF1 subfamily.</text>
</comment>
<comment type="caution">
    <text evidence="14">The sequence shown here is derived from an EMBL/GenBank/DDBJ whole genome shotgun (WGS) entry which is preliminary data.</text>
</comment>
<feature type="domain" description="Protein kinase" evidence="12">
    <location>
        <begin position="1"/>
        <end position="235"/>
    </location>
</feature>
<evidence type="ECO:0000313" key="15">
    <source>
        <dbReference type="Proteomes" id="UP001630127"/>
    </source>
</evidence>
<accession>A0ABD3AKD5</accession>
<evidence type="ECO:0000256" key="2">
    <source>
        <dbReference type="ARBA" id="ARBA00006234"/>
    </source>
</evidence>
<evidence type="ECO:0000256" key="10">
    <source>
        <dbReference type="ARBA" id="ARBA00047899"/>
    </source>
</evidence>
<keyword evidence="9" id="KW-0464">Manganese</keyword>
<keyword evidence="7" id="KW-0418">Kinase</keyword>
<evidence type="ECO:0000256" key="4">
    <source>
        <dbReference type="ARBA" id="ARBA00022527"/>
    </source>
</evidence>